<gene>
    <name evidence="1" type="ORF">H8E23_05000</name>
</gene>
<dbReference type="EMBL" id="JACNJH010000102">
    <property type="protein sequence ID" value="MBC8360734.1"/>
    <property type="molecule type" value="Genomic_DNA"/>
</dbReference>
<comment type="caution">
    <text evidence="1">The sequence shown here is derived from an EMBL/GenBank/DDBJ whole genome shotgun (WGS) entry which is preliminary data.</text>
</comment>
<dbReference type="Pfam" id="PF16811">
    <property type="entry name" value="TAtT"/>
    <property type="match status" value="1"/>
</dbReference>
<dbReference type="InterPro" id="IPR031823">
    <property type="entry name" value="TatT"/>
</dbReference>
<accession>A0A8J6NME6</accession>
<dbReference type="InterPro" id="IPR038537">
    <property type="entry name" value="TatT_sf"/>
</dbReference>
<evidence type="ECO:0000313" key="1">
    <source>
        <dbReference type="EMBL" id="MBC8360734.1"/>
    </source>
</evidence>
<dbReference type="AlphaFoldDB" id="A0A8J6NME6"/>
<proteinExistence type="predicted"/>
<name>A0A8J6NME6_9BACT</name>
<protein>
    <recommendedName>
        <fullName evidence="3">TRAP transporter TatT component family protein</fullName>
    </recommendedName>
</protein>
<evidence type="ECO:0000313" key="2">
    <source>
        <dbReference type="Proteomes" id="UP000603434"/>
    </source>
</evidence>
<reference evidence="1 2" key="1">
    <citation type="submission" date="2020-08" db="EMBL/GenBank/DDBJ databases">
        <title>Bridging the membrane lipid divide: bacteria of the FCB group superphylum have the potential to synthesize archaeal ether lipids.</title>
        <authorList>
            <person name="Villanueva L."/>
            <person name="Von Meijenfeldt F.A.B."/>
            <person name="Westbye A.B."/>
            <person name="Yadav S."/>
            <person name="Hopmans E.C."/>
            <person name="Dutilh B.E."/>
            <person name="Sinninghe Damste J.S."/>
        </authorList>
    </citation>
    <scope>NUCLEOTIDE SEQUENCE [LARGE SCALE GENOMIC DNA]</scope>
    <source>
        <strain evidence="1">NIOZ-UU30</strain>
    </source>
</reference>
<sequence length="297" mass="32579">MVINITNNGPRRLCAFAGVLAVLLCALLLSGCSVLISSATRDMTENLTQAILNNNDLATVEAGGPAYLLMVDSLLYRDPESEPLLRAAASIYTAYTDVFVKDAARAQKLTDKALGYALRAVCAGRKEACSLRQISFQEFENVVSMLTSKDVPSLFALGSAWAAWIQVRRQDWNAVAEIARVETIMKRVVELNESYQDGTAHLYLGVLSALIPTALGGKPETGRGHFERALEISGNRNLMVKVMYARYYARLTFDRALHDRLLNAVLAADPDVPGYALSNTLAQQHARELLESADDYF</sequence>
<organism evidence="1 2">
    <name type="scientific">Candidatus Desulfatibia profunda</name>
    <dbReference type="NCBI Taxonomy" id="2841695"/>
    <lineage>
        <taxon>Bacteria</taxon>
        <taxon>Pseudomonadati</taxon>
        <taxon>Thermodesulfobacteriota</taxon>
        <taxon>Desulfobacteria</taxon>
        <taxon>Desulfobacterales</taxon>
        <taxon>Desulfobacterales incertae sedis</taxon>
        <taxon>Candidatus Desulfatibia</taxon>
    </lineage>
</organism>
<dbReference type="Proteomes" id="UP000603434">
    <property type="component" value="Unassembled WGS sequence"/>
</dbReference>
<dbReference type="Gene3D" id="1.25.40.920">
    <property type="entry name" value="TRAP transporter T-component"/>
    <property type="match status" value="1"/>
</dbReference>
<evidence type="ECO:0008006" key="3">
    <source>
        <dbReference type="Google" id="ProtNLM"/>
    </source>
</evidence>